<sequence length="685" mass="75658">MMGGSSFVSPVSTVFRPADANLEALGGRGPAAEYKELLQSFFSGTQKWLAPPPSLSPFLLARAGFECTDTGVIQCPLCREKWTWRKGRVRQVPPSSCSTEKRGEEKNRSSETNGKASSCYERKRCRENGDAEPEKPLRSAFSSRARQADGKARRRGSSDAIQESPDEDEDSEMIDAVALSFVHSECCPRRGTFISLFDVGLAGAAVMPLTLVQNERSRLEALYDRLVEKARQPFLPLISLRSALGYLSSLILSQAECLSALRKGGFLDLDRSGTLSRTSESAEQMLNSPRVHTAPLDQNAVFASEASTTQHKEHTSLSLLLQLLILLFHPCFANLSVHTVNTNTQAAVLTEIIRSGEAREENEQRKNVQLHQETDSAAISLGTMLGSASAFFPTESCVEKAHKFLRSLSDSKECGKKLSLENILSCVLVDPLKVLALFGWEVGPKSAGRDAGCRSRRGKLCSFKDGGRAMDSEEGASVSTSLKTPRDGEEGKAGAETPTERLQNYAAEHESVVECRYCLRTVELSQFRQYAVQEETRFLRDRQKGWMHVCSEYTQFYCQALEHTAATATLNRRDGESVSGEDERGRGRGSSVSCDEVTDIVLGTYLPSPRLEGREPGVFDPVLDHRLHCPYISGAVYGGQAVVERVIHALVSLQISGFEQAREREELRKEAAQAWSWRKKLEPRK</sequence>
<gene>
    <name evidence="5" type="ORF">TGARI_263085</name>
</gene>
<dbReference type="Pfam" id="PF07967">
    <property type="entry name" value="zf-C3HC"/>
    <property type="match status" value="1"/>
</dbReference>
<proteinExistence type="predicted"/>
<evidence type="ECO:0000313" key="5">
    <source>
        <dbReference type="EMBL" id="KYF40742.1"/>
    </source>
</evidence>
<name>A0A139XPQ3_TOXGO</name>
<dbReference type="EMBL" id="AGQS02005392">
    <property type="protein sequence ID" value="KYF40742.1"/>
    <property type="molecule type" value="Genomic_DNA"/>
</dbReference>
<dbReference type="VEuPathDB" id="ToxoDB:TGARI_263085"/>
<evidence type="ECO:0000313" key="6">
    <source>
        <dbReference type="Proteomes" id="UP000074247"/>
    </source>
</evidence>
<reference evidence="5 6" key="1">
    <citation type="journal article" date="2016" name="Nat. Commun.">
        <title>Local admixture of amplified and diversified secreted pathogenesis determinants shapes mosaic Toxoplasma gondii genomes.</title>
        <authorList>
            <person name="Lorenzi H."/>
            <person name="Khan A."/>
            <person name="Behnke M.S."/>
            <person name="Namasivayam S."/>
            <person name="Swapna L.S."/>
            <person name="Hadjithomas M."/>
            <person name="Karamycheva S."/>
            <person name="Pinney D."/>
            <person name="Brunk B.P."/>
            <person name="Ajioka J.W."/>
            <person name="Ajzenberg D."/>
            <person name="Boothroyd J.C."/>
            <person name="Boyle J.P."/>
            <person name="Darde M.L."/>
            <person name="Diaz-Miranda M.A."/>
            <person name="Dubey J.P."/>
            <person name="Fritz H.M."/>
            <person name="Gennari S.M."/>
            <person name="Gregory B.D."/>
            <person name="Kim K."/>
            <person name="Saeij J.P."/>
            <person name="Su C."/>
            <person name="White M.W."/>
            <person name="Zhu X.Q."/>
            <person name="Howe D.K."/>
            <person name="Rosenthal B.M."/>
            <person name="Grigg M.E."/>
            <person name="Parkinson J."/>
            <person name="Liu L."/>
            <person name="Kissinger J.C."/>
            <person name="Roos D.S."/>
            <person name="Sibley L.D."/>
        </authorList>
    </citation>
    <scope>NUCLEOTIDE SEQUENCE [LARGE SCALE GENOMIC DNA]</scope>
    <source>
        <strain evidence="5 6">ARI</strain>
    </source>
</reference>
<dbReference type="InterPro" id="IPR012935">
    <property type="entry name" value="NuBaID_N"/>
</dbReference>
<dbReference type="Proteomes" id="UP000074247">
    <property type="component" value="Unassembled WGS sequence"/>
</dbReference>
<organism evidence="5 6">
    <name type="scientific">Toxoplasma gondii ARI</name>
    <dbReference type="NCBI Taxonomy" id="1074872"/>
    <lineage>
        <taxon>Eukaryota</taxon>
        <taxon>Sar</taxon>
        <taxon>Alveolata</taxon>
        <taxon>Apicomplexa</taxon>
        <taxon>Conoidasida</taxon>
        <taxon>Coccidia</taxon>
        <taxon>Eucoccidiorida</taxon>
        <taxon>Eimeriorina</taxon>
        <taxon>Sarcocystidae</taxon>
        <taxon>Toxoplasma</taxon>
    </lineage>
</organism>
<feature type="domain" description="C3HC-type" evidence="4">
    <location>
        <begin position="33"/>
        <end position="95"/>
    </location>
</feature>
<comment type="subcellular location">
    <subcellularLocation>
        <location evidence="1">Nucleus</location>
    </subcellularLocation>
</comment>
<feature type="compositionally biased region" description="Basic and acidic residues" evidence="3">
    <location>
        <begin position="572"/>
        <end position="586"/>
    </location>
</feature>
<feature type="region of interest" description="Disordered" evidence="3">
    <location>
        <begin position="465"/>
        <end position="501"/>
    </location>
</feature>
<dbReference type="PANTHER" id="PTHR15835">
    <property type="entry name" value="NUCLEAR-INTERACTING PARTNER OF ALK"/>
    <property type="match status" value="1"/>
</dbReference>
<feature type="region of interest" description="Disordered" evidence="3">
    <location>
        <begin position="89"/>
        <end position="115"/>
    </location>
</feature>
<feature type="region of interest" description="Disordered" evidence="3">
    <location>
        <begin position="127"/>
        <end position="171"/>
    </location>
</feature>
<feature type="region of interest" description="Disordered" evidence="3">
    <location>
        <begin position="572"/>
        <end position="592"/>
    </location>
</feature>
<evidence type="ECO:0000256" key="1">
    <source>
        <dbReference type="ARBA" id="ARBA00004123"/>
    </source>
</evidence>
<dbReference type="GO" id="GO:0008270">
    <property type="term" value="F:zinc ion binding"/>
    <property type="evidence" value="ECO:0007669"/>
    <property type="project" value="InterPro"/>
</dbReference>
<dbReference type="AlphaFoldDB" id="A0A139XPQ3"/>
<feature type="compositionally biased region" description="Basic and acidic residues" evidence="3">
    <location>
        <begin position="484"/>
        <end position="493"/>
    </location>
</feature>
<feature type="compositionally biased region" description="Basic and acidic residues" evidence="3">
    <location>
        <begin position="127"/>
        <end position="137"/>
    </location>
</feature>
<dbReference type="PANTHER" id="PTHR15835:SF6">
    <property type="entry name" value="ZINC FINGER C3HC-TYPE PROTEIN 1"/>
    <property type="match status" value="1"/>
</dbReference>
<dbReference type="GO" id="GO:0005634">
    <property type="term" value="C:nucleus"/>
    <property type="evidence" value="ECO:0007669"/>
    <property type="project" value="UniProtKB-SubCell"/>
</dbReference>
<accession>A0A139XPQ3</accession>
<dbReference type="OrthoDB" id="330515at2759"/>
<evidence type="ECO:0000259" key="4">
    <source>
        <dbReference type="Pfam" id="PF07967"/>
    </source>
</evidence>
<feature type="compositionally biased region" description="Basic and acidic residues" evidence="3">
    <location>
        <begin position="99"/>
        <end position="109"/>
    </location>
</feature>
<evidence type="ECO:0000256" key="2">
    <source>
        <dbReference type="ARBA" id="ARBA00023242"/>
    </source>
</evidence>
<comment type="caution">
    <text evidence="5">The sequence shown here is derived from an EMBL/GenBank/DDBJ whole genome shotgun (WGS) entry which is preliminary data.</text>
</comment>
<protein>
    <submittedName>
        <fullName evidence="5">C3HC zinc finger-like protein</fullName>
    </submittedName>
</protein>
<keyword evidence="2" id="KW-0539">Nucleus</keyword>
<evidence type="ECO:0000256" key="3">
    <source>
        <dbReference type="SAM" id="MobiDB-lite"/>
    </source>
</evidence>